<evidence type="ECO:0000313" key="6">
    <source>
        <dbReference type="EMBL" id="KAF2324449.1"/>
    </source>
</evidence>
<dbReference type="PANTHER" id="PTHR47947">
    <property type="entry name" value="CYTOCHROME P450 82C3-RELATED"/>
    <property type="match status" value="1"/>
</dbReference>
<reference evidence="6 7" key="1">
    <citation type="journal article" date="2020" name="Mol. Plant">
        <title>The Chromosome-Based Rubber Tree Genome Provides New Insights into Spurge Genome Evolution and Rubber Biosynthesis.</title>
        <authorList>
            <person name="Liu J."/>
            <person name="Shi C."/>
            <person name="Shi C.C."/>
            <person name="Li W."/>
            <person name="Zhang Q.J."/>
            <person name="Zhang Y."/>
            <person name="Li K."/>
            <person name="Lu H.F."/>
            <person name="Shi C."/>
            <person name="Zhu S.T."/>
            <person name="Xiao Z.Y."/>
            <person name="Nan H."/>
            <person name="Yue Y."/>
            <person name="Zhu X.G."/>
            <person name="Wu Y."/>
            <person name="Hong X.N."/>
            <person name="Fan G.Y."/>
            <person name="Tong Y."/>
            <person name="Zhang D."/>
            <person name="Mao C.L."/>
            <person name="Liu Y.L."/>
            <person name="Hao S.J."/>
            <person name="Liu W.Q."/>
            <person name="Lv M.Q."/>
            <person name="Zhang H.B."/>
            <person name="Liu Y."/>
            <person name="Hu-Tang G.R."/>
            <person name="Wang J.P."/>
            <person name="Wang J.H."/>
            <person name="Sun Y.H."/>
            <person name="Ni S.B."/>
            <person name="Chen W.B."/>
            <person name="Zhang X.C."/>
            <person name="Jiao Y.N."/>
            <person name="Eichler E.E."/>
            <person name="Li G.H."/>
            <person name="Liu X."/>
            <person name="Gao L.Z."/>
        </authorList>
    </citation>
    <scope>NUCLEOTIDE SEQUENCE [LARGE SCALE GENOMIC DNA]</scope>
    <source>
        <strain evidence="7">cv. GT1</strain>
        <tissue evidence="6">Leaf</tissue>
    </source>
</reference>
<evidence type="ECO:0008006" key="8">
    <source>
        <dbReference type="Google" id="ProtNLM"/>
    </source>
</evidence>
<dbReference type="AlphaFoldDB" id="A0A6A6NH09"/>
<dbReference type="GO" id="GO:0016705">
    <property type="term" value="F:oxidoreductase activity, acting on paired donors, with incorporation or reduction of molecular oxygen"/>
    <property type="evidence" value="ECO:0007669"/>
    <property type="project" value="InterPro"/>
</dbReference>
<keyword evidence="1" id="KW-0349">Heme</keyword>
<dbReference type="EMBL" id="JAAGAX010000001">
    <property type="protein sequence ID" value="KAF2324449.1"/>
    <property type="molecule type" value="Genomic_DNA"/>
</dbReference>
<protein>
    <recommendedName>
        <fullName evidence="8">Cytochrome P450</fullName>
    </recommendedName>
</protein>
<evidence type="ECO:0000256" key="4">
    <source>
        <dbReference type="ARBA" id="ARBA00023004"/>
    </source>
</evidence>
<organism evidence="6 7">
    <name type="scientific">Hevea brasiliensis</name>
    <name type="common">Para rubber tree</name>
    <name type="synonym">Siphonia brasiliensis</name>
    <dbReference type="NCBI Taxonomy" id="3981"/>
    <lineage>
        <taxon>Eukaryota</taxon>
        <taxon>Viridiplantae</taxon>
        <taxon>Streptophyta</taxon>
        <taxon>Embryophyta</taxon>
        <taxon>Tracheophyta</taxon>
        <taxon>Spermatophyta</taxon>
        <taxon>Magnoliopsida</taxon>
        <taxon>eudicotyledons</taxon>
        <taxon>Gunneridae</taxon>
        <taxon>Pentapetalae</taxon>
        <taxon>rosids</taxon>
        <taxon>fabids</taxon>
        <taxon>Malpighiales</taxon>
        <taxon>Euphorbiaceae</taxon>
        <taxon>Crotonoideae</taxon>
        <taxon>Micrandreae</taxon>
        <taxon>Hevea</taxon>
    </lineage>
</organism>
<dbReference type="InterPro" id="IPR036396">
    <property type="entry name" value="Cyt_P450_sf"/>
</dbReference>
<dbReference type="SUPFAM" id="SSF48264">
    <property type="entry name" value="Cytochrome P450"/>
    <property type="match status" value="1"/>
</dbReference>
<accession>A0A6A6NH09</accession>
<sequence length="239" mass="26773">MFAYLNAITAGLIAILLFACYIRRSTAAKKPQPPKAAGAWPIIGHLPLLTGSQVPHISLGALADKYGPIFTIQIGIHQALVVSSWELAKEIFTTNDIAVSGRPNFTAVKYLGYDSVMFGFAPYGDYWREMRKIISVELFCSRQIELRKHVIESEVETSIKELHKFWTEKEMAQATFHATAGSDRKEVDRCRKAMREFFDFLGLFVLRDAIPFLGWLDVGGHEKCMKKAAKNLTSLSVNG</sequence>
<keyword evidence="5" id="KW-0503">Monooxygenase</keyword>
<dbReference type="GO" id="GO:0020037">
    <property type="term" value="F:heme binding"/>
    <property type="evidence" value="ECO:0007669"/>
    <property type="project" value="InterPro"/>
</dbReference>
<dbReference type="Proteomes" id="UP000467840">
    <property type="component" value="Chromosome 5"/>
</dbReference>
<keyword evidence="4" id="KW-0408">Iron</keyword>
<evidence type="ECO:0000256" key="3">
    <source>
        <dbReference type="ARBA" id="ARBA00023002"/>
    </source>
</evidence>
<gene>
    <name evidence="6" type="ORF">GH714_014260</name>
</gene>
<evidence type="ECO:0000256" key="5">
    <source>
        <dbReference type="ARBA" id="ARBA00023033"/>
    </source>
</evidence>
<comment type="caution">
    <text evidence="6">The sequence shown here is derived from an EMBL/GenBank/DDBJ whole genome shotgun (WGS) entry which is preliminary data.</text>
</comment>
<proteinExistence type="predicted"/>
<dbReference type="GO" id="GO:0005506">
    <property type="term" value="F:iron ion binding"/>
    <property type="evidence" value="ECO:0007669"/>
    <property type="project" value="InterPro"/>
</dbReference>
<dbReference type="InterPro" id="IPR002401">
    <property type="entry name" value="Cyt_P450_E_grp-I"/>
</dbReference>
<dbReference type="Pfam" id="PF00067">
    <property type="entry name" value="p450"/>
    <property type="match status" value="1"/>
</dbReference>
<dbReference type="InterPro" id="IPR050651">
    <property type="entry name" value="Plant_Cytochrome_P450_Monoox"/>
</dbReference>
<dbReference type="Gene3D" id="1.10.630.10">
    <property type="entry name" value="Cytochrome P450"/>
    <property type="match status" value="1"/>
</dbReference>
<dbReference type="PRINTS" id="PR00463">
    <property type="entry name" value="EP450I"/>
</dbReference>
<dbReference type="InterPro" id="IPR001128">
    <property type="entry name" value="Cyt_P450"/>
</dbReference>
<evidence type="ECO:0000256" key="2">
    <source>
        <dbReference type="ARBA" id="ARBA00022723"/>
    </source>
</evidence>
<dbReference type="PANTHER" id="PTHR47947:SF39">
    <property type="entry name" value="CYTOCHROME P450"/>
    <property type="match status" value="1"/>
</dbReference>
<evidence type="ECO:0000313" key="7">
    <source>
        <dbReference type="Proteomes" id="UP000467840"/>
    </source>
</evidence>
<keyword evidence="3" id="KW-0560">Oxidoreductase</keyword>
<dbReference type="GO" id="GO:0004497">
    <property type="term" value="F:monooxygenase activity"/>
    <property type="evidence" value="ECO:0007669"/>
    <property type="project" value="UniProtKB-KW"/>
</dbReference>
<keyword evidence="2" id="KW-0479">Metal-binding</keyword>
<name>A0A6A6NH09_HEVBR</name>
<evidence type="ECO:0000256" key="1">
    <source>
        <dbReference type="ARBA" id="ARBA00022617"/>
    </source>
</evidence>
<keyword evidence="7" id="KW-1185">Reference proteome</keyword>